<organism evidence="3 4">
    <name type="scientific">Oceanobacillus zhaokaii</name>
    <dbReference type="NCBI Taxonomy" id="2052660"/>
    <lineage>
        <taxon>Bacteria</taxon>
        <taxon>Bacillati</taxon>
        <taxon>Bacillota</taxon>
        <taxon>Bacilli</taxon>
        <taxon>Bacillales</taxon>
        <taxon>Bacillaceae</taxon>
        <taxon>Oceanobacillus</taxon>
    </lineage>
</organism>
<keyword evidence="1" id="KW-0175">Coiled coil</keyword>
<reference evidence="4" key="1">
    <citation type="submission" date="2017-11" db="EMBL/GenBank/DDBJ databases">
        <authorList>
            <person name="Zhu W."/>
        </authorList>
    </citation>
    <scope>NUCLEOTIDE SEQUENCE [LARGE SCALE GENOMIC DNA]</scope>
    <source>
        <strain evidence="4">160</strain>
    </source>
</reference>
<evidence type="ECO:0000259" key="2">
    <source>
        <dbReference type="Pfam" id="PF13271"/>
    </source>
</evidence>
<sequence>MEKKLQVFVSSTFTDLQEERQSAVSSILNAGHIPAGMELFKAGDESQKETIKRWIEESDVYMLILGGRYGTIDEESGKSYTHWEYDYAGELGKPRFAIVIDEDALEEKSKVMGSHVMERENYKQYKEFREEVLGKISKFYSDIKDIKLTVLESLKEYERNDSLTGWISGKDIGNYEEILKENHGLLKENNKLKREKEKLAEKLNKENEIDGFSYKEIKEYLNKTEIQIPEGFIKNQADFNISLAKIFLNNKDDFAVGVENRADMSTSEEILFYLVAPKLMFFSLVEKIKLTSVRYERIQLSKYGNKFIAMYEMEKLIEDNKVES</sequence>
<feature type="coiled-coil region" evidence="1">
    <location>
        <begin position="175"/>
        <end position="209"/>
    </location>
</feature>
<protein>
    <recommendedName>
        <fullName evidence="2">DUF4062 domain-containing protein</fullName>
    </recommendedName>
</protein>
<accession>A0A345PGQ2</accession>
<dbReference type="AlphaFoldDB" id="A0A345PGQ2"/>
<proteinExistence type="predicted"/>
<feature type="domain" description="DUF4062" evidence="2">
    <location>
        <begin position="6"/>
        <end position="88"/>
    </location>
</feature>
<name>A0A345PGQ2_9BACI</name>
<gene>
    <name evidence="3" type="ORF">CUC15_09690</name>
</gene>
<dbReference type="RefSeq" id="WP_114916475.1">
    <property type="nucleotide sequence ID" value="NZ_CP024848.1"/>
</dbReference>
<dbReference type="KEGG" id="ocn:CUC15_09690"/>
<dbReference type="EMBL" id="CP024848">
    <property type="protein sequence ID" value="AXI09182.1"/>
    <property type="molecule type" value="Genomic_DNA"/>
</dbReference>
<dbReference type="Proteomes" id="UP000253908">
    <property type="component" value="Chromosome"/>
</dbReference>
<evidence type="ECO:0000313" key="3">
    <source>
        <dbReference type="EMBL" id="AXI09182.1"/>
    </source>
</evidence>
<dbReference type="OrthoDB" id="72299at2"/>
<evidence type="ECO:0000256" key="1">
    <source>
        <dbReference type="SAM" id="Coils"/>
    </source>
</evidence>
<evidence type="ECO:0000313" key="4">
    <source>
        <dbReference type="Proteomes" id="UP000253908"/>
    </source>
</evidence>
<keyword evidence="4" id="KW-1185">Reference proteome</keyword>
<dbReference type="Pfam" id="PF13271">
    <property type="entry name" value="DUF4062"/>
    <property type="match status" value="1"/>
</dbReference>
<dbReference type="InterPro" id="IPR025139">
    <property type="entry name" value="DUF4062"/>
</dbReference>